<dbReference type="GO" id="GO:0005771">
    <property type="term" value="C:multivesicular body"/>
    <property type="evidence" value="ECO:0007669"/>
    <property type="project" value="TreeGrafter"/>
</dbReference>
<dbReference type="EMBL" id="CAJNOK010001631">
    <property type="protein sequence ID" value="CAF0821992.1"/>
    <property type="molecule type" value="Genomic_DNA"/>
</dbReference>
<comment type="similarity">
    <text evidence="1">Belongs to the SNF7 family.</text>
</comment>
<dbReference type="Gene3D" id="1.10.287.1060">
    <property type="entry name" value="ESAT-6-like"/>
    <property type="match status" value="1"/>
</dbReference>
<evidence type="ECO:0000313" key="5">
    <source>
        <dbReference type="EMBL" id="CAF0859147.1"/>
    </source>
</evidence>
<gene>
    <name evidence="5" type="ORF">GPM918_LOCUS6492</name>
    <name evidence="4" type="ORF">OVA965_LOCUS5695</name>
    <name evidence="7" type="ORF">SRO942_LOCUS6492</name>
    <name evidence="6" type="ORF">TMI583_LOCUS5693</name>
</gene>
<evidence type="ECO:0008006" key="9">
    <source>
        <dbReference type="Google" id="ProtNLM"/>
    </source>
</evidence>
<sequence>MNWSRIFGKSKNDNGGGSQKRASNGRRQQSETAQEIIKFHNQEDLLNKKIDHLQEQVDSHREKAKECTRIHNRIRALTHMRKAKVLESQIEKFQGMLANLEITRGGLEQMDITKSVFDQMASGKSKLAAINKRLDISKVEGEMDGISELILSQKDVTDIMANPIIISGVSDMELNDELNKLDKEIEKESFSKISDLPNIPQQYEREHSTAIETGMGAQNRMNNKGLYELENFAAGL</sequence>
<keyword evidence="8" id="KW-1185">Reference proteome</keyword>
<dbReference type="EMBL" id="CAJOBA010001632">
    <property type="protein sequence ID" value="CAF3606326.1"/>
    <property type="molecule type" value="Genomic_DNA"/>
</dbReference>
<proteinExistence type="inferred from homology"/>
<accession>A0A813WSE6</accession>
<reference evidence="5" key="1">
    <citation type="submission" date="2021-02" db="EMBL/GenBank/DDBJ databases">
        <authorList>
            <person name="Nowell W R."/>
        </authorList>
    </citation>
    <scope>NUCLEOTIDE SEQUENCE</scope>
</reference>
<dbReference type="OrthoDB" id="441172at2759"/>
<evidence type="ECO:0000256" key="2">
    <source>
        <dbReference type="SAM" id="Coils"/>
    </source>
</evidence>
<organism evidence="5 8">
    <name type="scientific">Didymodactylos carnosus</name>
    <dbReference type="NCBI Taxonomy" id="1234261"/>
    <lineage>
        <taxon>Eukaryota</taxon>
        <taxon>Metazoa</taxon>
        <taxon>Spiralia</taxon>
        <taxon>Gnathifera</taxon>
        <taxon>Rotifera</taxon>
        <taxon>Eurotatoria</taxon>
        <taxon>Bdelloidea</taxon>
        <taxon>Philodinida</taxon>
        <taxon>Philodinidae</taxon>
        <taxon>Didymodactylos</taxon>
    </lineage>
</organism>
<evidence type="ECO:0000313" key="4">
    <source>
        <dbReference type="EMBL" id="CAF0821992.1"/>
    </source>
</evidence>
<dbReference type="Pfam" id="PF03357">
    <property type="entry name" value="Snf7"/>
    <property type="match status" value="1"/>
</dbReference>
<name>A0A813WSE6_9BILA</name>
<feature type="coiled-coil region" evidence="2">
    <location>
        <begin position="43"/>
        <end position="103"/>
    </location>
</feature>
<evidence type="ECO:0000256" key="3">
    <source>
        <dbReference type="SAM" id="MobiDB-lite"/>
    </source>
</evidence>
<dbReference type="Proteomes" id="UP000682733">
    <property type="component" value="Unassembled WGS sequence"/>
</dbReference>
<dbReference type="EMBL" id="CAJNOQ010001001">
    <property type="protein sequence ID" value="CAF0859147.1"/>
    <property type="molecule type" value="Genomic_DNA"/>
</dbReference>
<keyword evidence="2" id="KW-0175">Coiled coil</keyword>
<dbReference type="AlphaFoldDB" id="A0A813WSE6"/>
<comment type="caution">
    <text evidence="5">The sequence shown here is derived from an EMBL/GenBank/DDBJ whole genome shotgun (WGS) entry which is preliminary data.</text>
</comment>
<evidence type="ECO:0000313" key="6">
    <source>
        <dbReference type="EMBL" id="CAF3606326.1"/>
    </source>
</evidence>
<evidence type="ECO:0000313" key="8">
    <source>
        <dbReference type="Proteomes" id="UP000663829"/>
    </source>
</evidence>
<dbReference type="PANTHER" id="PTHR22761">
    <property type="entry name" value="CHARGED MULTIVESICULAR BODY PROTEIN"/>
    <property type="match status" value="1"/>
</dbReference>
<dbReference type="GO" id="GO:0006900">
    <property type="term" value="P:vesicle budding from membrane"/>
    <property type="evidence" value="ECO:0007669"/>
    <property type="project" value="TreeGrafter"/>
</dbReference>
<dbReference type="EMBL" id="CAJOBC010001001">
    <property type="protein sequence ID" value="CAF3646780.1"/>
    <property type="molecule type" value="Genomic_DNA"/>
</dbReference>
<dbReference type="Proteomes" id="UP000681722">
    <property type="component" value="Unassembled WGS sequence"/>
</dbReference>
<dbReference type="InterPro" id="IPR005024">
    <property type="entry name" value="Snf7_fam"/>
</dbReference>
<dbReference type="Proteomes" id="UP000663829">
    <property type="component" value="Unassembled WGS sequence"/>
</dbReference>
<feature type="region of interest" description="Disordered" evidence="3">
    <location>
        <begin position="1"/>
        <end position="31"/>
    </location>
</feature>
<evidence type="ECO:0000313" key="7">
    <source>
        <dbReference type="EMBL" id="CAF3646780.1"/>
    </source>
</evidence>
<feature type="compositionally biased region" description="Polar residues" evidence="3">
    <location>
        <begin position="20"/>
        <end position="31"/>
    </location>
</feature>
<evidence type="ECO:0000256" key="1">
    <source>
        <dbReference type="ARBA" id="ARBA00006190"/>
    </source>
</evidence>
<protein>
    <recommendedName>
        <fullName evidence="9">SNF7 family protein</fullName>
    </recommendedName>
</protein>
<dbReference type="GO" id="GO:0032511">
    <property type="term" value="P:late endosome to vacuole transport via multivesicular body sorting pathway"/>
    <property type="evidence" value="ECO:0007669"/>
    <property type="project" value="TreeGrafter"/>
</dbReference>
<dbReference type="Proteomes" id="UP000677228">
    <property type="component" value="Unassembled WGS sequence"/>
</dbReference>